<gene>
    <name evidence="2" type="ORF">TrLO_g3650</name>
</gene>
<keyword evidence="1" id="KW-0472">Membrane</keyword>
<sequence length="173" mass="20247">MVETFNFPDQLDEPEQYTNYVVTKYVLPLVVFTQYWQQLSYPSEILKEHRTKLKLLFLSTSIGMHYQFGCTDVVTATFPSNHETLRWGGVENETSHVLIVVAITTFFYWLLMDSWRVRVAHTVTFWSVVGGLWFTEGTLALGSKWCTYCLIFSFVYLTDPWWNVAESKKKKGE</sequence>
<comment type="caution">
    <text evidence="2">The sequence shown here is derived from an EMBL/GenBank/DDBJ whole genome shotgun (WGS) entry which is preliminary data.</text>
</comment>
<name>A0A9W7C7G9_9STRA</name>
<accession>A0A9W7C7G9</accession>
<evidence type="ECO:0000313" key="2">
    <source>
        <dbReference type="EMBL" id="GMI03267.1"/>
    </source>
</evidence>
<organism evidence="2 3">
    <name type="scientific">Triparma laevis f. longispina</name>
    <dbReference type="NCBI Taxonomy" id="1714387"/>
    <lineage>
        <taxon>Eukaryota</taxon>
        <taxon>Sar</taxon>
        <taxon>Stramenopiles</taxon>
        <taxon>Ochrophyta</taxon>
        <taxon>Bolidophyceae</taxon>
        <taxon>Parmales</taxon>
        <taxon>Triparmaceae</taxon>
        <taxon>Triparma</taxon>
    </lineage>
</organism>
<feature type="transmembrane region" description="Helical" evidence="1">
    <location>
        <begin position="94"/>
        <end position="111"/>
    </location>
</feature>
<dbReference type="EMBL" id="BRXW01000055">
    <property type="protein sequence ID" value="GMI03267.1"/>
    <property type="molecule type" value="Genomic_DNA"/>
</dbReference>
<protein>
    <submittedName>
        <fullName evidence="2">Uncharacterized protein</fullName>
    </submittedName>
</protein>
<reference evidence="3" key="1">
    <citation type="journal article" date="2023" name="Commun. Biol.">
        <title>Genome analysis of Parmales, the sister group of diatoms, reveals the evolutionary specialization of diatoms from phago-mixotrophs to photoautotrophs.</title>
        <authorList>
            <person name="Ban H."/>
            <person name="Sato S."/>
            <person name="Yoshikawa S."/>
            <person name="Yamada K."/>
            <person name="Nakamura Y."/>
            <person name="Ichinomiya M."/>
            <person name="Sato N."/>
            <person name="Blanc-Mathieu R."/>
            <person name="Endo H."/>
            <person name="Kuwata A."/>
            <person name="Ogata H."/>
        </authorList>
    </citation>
    <scope>NUCLEOTIDE SEQUENCE [LARGE SCALE GENOMIC DNA]</scope>
    <source>
        <strain evidence="3">NIES 3700</strain>
    </source>
</reference>
<evidence type="ECO:0000313" key="3">
    <source>
        <dbReference type="Proteomes" id="UP001165122"/>
    </source>
</evidence>
<dbReference type="OrthoDB" id="186351at2759"/>
<proteinExistence type="predicted"/>
<dbReference type="AlphaFoldDB" id="A0A9W7C7G9"/>
<evidence type="ECO:0000256" key="1">
    <source>
        <dbReference type="SAM" id="Phobius"/>
    </source>
</evidence>
<dbReference type="Proteomes" id="UP001165122">
    <property type="component" value="Unassembled WGS sequence"/>
</dbReference>
<keyword evidence="1" id="KW-1133">Transmembrane helix</keyword>
<keyword evidence="3" id="KW-1185">Reference proteome</keyword>
<keyword evidence="1" id="KW-0812">Transmembrane</keyword>